<feature type="region of interest" description="Disordered" evidence="3">
    <location>
        <begin position="3484"/>
        <end position="3518"/>
    </location>
</feature>
<dbReference type="Gene3D" id="2.130.10.30">
    <property type="entry name" value="Regulator of chromosome condensation 1/beta-lactamase-inhibitor protein II"/>
    <property type="match status" value="1"/>
</dbReference>
<feature type="repeat" description="RCC1" evidence="2">
    <location>
        <begin position="3276"/>
        <end position="3303"/>
    </location>
</feature>
<dbReference type="Proteomes" id="UP000242942">
    <property type="component" value="Chromosome 7"/>
</dbReference>
<keyword evidence="4" id="KW-0472">Membrane</keyword>
<feature type="transmembrane region" description="Helical" evidence="4">
    <location>
        <begin position="2421"/>
        <end position="2441"/>
    </location>
</feature>
<keyword evidence="6" id="KW-1185">Reference proteome</keyword>
<feature type="region of interest" description="Disordered" evidence="3">
    <location>
        <begin position="2710"/>
        <end position="2762"/>
    </location>
</feature>
<feature type="region of interest" description="Disordered" evidence="3">
    <location>
        <begin position="761"/>
        <end position="863"/>
    </location>
</feature>
<feature type="transmembrane region" description="Helical" evidence="4">
    <location>
        <begin position="1775"/>
        <end position="1796"/>
    </location>
</feature>
<feature type="region of interest" description="Disordered" evidence="3">
    <location>
        <begin position="941"/>
        <end position="982"/>
    </location>
</feature>
<dbReference type="Pfam" id="PF00415">
    <property type="entry name" value="RCC1"/>
    <property type="match status" value="1"/>
</dbReference>
<evidence type="ECO:0000256" key="3">
    <source>
        <dbReference type="SAM" id="MobiDB-lite"/>
    </source>
</evidence>
<feature type="compositionally biased region" description="Basic and acidic residues" evidence="3">
    <location>
        <begin position="943"/>
        <end position="975"/>
    </location>
</feature>
<feature type="compositionally biased region" description="Basic and acidic residues" evidence="3">
    <location>
        <begin position="845"/>
        <end position="856"/>
    </location>
</feature>
<dbReference type="InterPro" id="IPR000408">
    <property type="entry name" value="Reg_chr_condens"/>
</dbReference>
<evidence type="ECO:0000256" key="2">
    <source>
        <dbReference type="PROSITE-ProRule" id="PRU00235"/>
    </source>
</evidence>
<gene>
    <name evidence="5" type="primary">PocGH01_07038400</name>
    <name evidence="5" type="ORF">POCGH01_07038400</name>
</gene>
<feature type="transmembrane region" description="Helical" evidence="4">
    <location>
        <begin position="1871"/>
        <end position="1891"/>
    </location>
</feature>
<keyword evidence="1" id="KW-0677">Repeat</keyword>
<dbReference type="OrthoDB" id="5370059at2759"/>
<feature type="compositionally biased region" description="Low complexity" evidence="3">
    <location>
        <begin position="3505"/>
        <end position="3518"/>
    </location>
</feature>
<evidence type="ECO:0000256" key="4">
    <source>
        <dbReference type="SAM" id="Phobius"/>
    </source>
</evidence>
<reference evidence="5 6" key="1">
    <citation type="submission" date="2016-06" db="EMBL/GenBank/DDBJ databases">
        <authorList>
            <consortium name="Pathogen Informatics"/>
        </authorList>
    </citation>
    <scope>NUCLEOTIDE SEQUENCE [LARGE SCALE GENOMIC DNA]</scope>
    <source>
        <strain evidence="5">PocGH01</strain>
    </source>
</reference>
<feature type="compositionally biased region" description="Basic and acidic residues" evidence="3">
    <location>
        <begin position="2333"/>
        <end position="2346"/>
    </location>
</feature>
<feature type="transmembrane region" description="Helical" evidence="4">
    <location>
        <begin position="2471"/>
        <end position="2494"/>
    </location>
</feature>
<feature type="compositionally biased region" description="Basic and acidic residues" evidence="3">
    <location>
        <begin position="773"/>
        <end position="814"/>
    </location>
</feature>
<dbReference type="PROSITE" id="PS50012">
    <property type="entry name" value="RCC1_3"/>
    <property type="match status" value="1"/>
</dbReference>
<name>A0A1D3U832_PLAOA</name>
<dbReference type="InterPro" id="IPR009091">
    <property type="entry name" value="RCC1/BLIP-II"/>
</dbReference>
<dbReference type="PANTHER" id="PTHR22872">
    <property type="entry name" value="BTK-BINDING PROTEIN-RELATED"/>
    <property type="match status" value="1"/>
</dbReference>
<dbReference type="VEuPathDB" id="PlasmoDB:POWCR01_070032700"/>
<organism evidence="5 6">
    <name type="scientific">Plasmodium ovale</name>
    <name type="common">malaria parasite P. ovale</name>
    <dbReference type="NCBI Taxonomy" id="36330"/>
    <lineage>
        <taxon>Eukaryota</taxon>
        <taxon>Sar</taxon>
        <taxon>Alveolata</taxon>
        <taxon>Apicomplexa</taxon>
        <taxon>Aconoidasida</taxon>
        <taxon>Haemosporida</taxon>
        <taxon>Plasmodiidae</taxon>
        <taxon>Plasmodium</taxon>
        <taxon>Plasmodium (Plasmodium)</taxon>
    </lineage>
</organism>
<keyword evidence="4" id="KW-0812">Transmembrane</keyword>
<feature type="compositionally biased region" description="Basic and acidic residues" evidence="3">
    <location>
        <begin position="822"/>
        <end position="837"/>
    </location>
</feature>
<feature type="compositionally biased region" description="Acidic residues" evidence="3">
    <location>
        <begin position="2313"/>
        <end position="2326"/>
    </location>
</feature>
<evidence type="ECO:0000256" key="1">
    <source>
        <dbReference type="ARBA" id="ARBA00022737"/>
    </source>
</evidence>
<dbReference type="SUPFAM" id="SSF50985">
    <property type="entry name" value="RCC1/BLIP-II"/>
    <property type="match status" value="3"/>
</dbReference>
<evidence type="ECO:0000313" key="6">
    <source>
        <dbReference type="Proteomes" id="UP000242942"/>
    </source>
</evidence>
<feature type="transmembrane region" description="Helical" evidence="4">
    <location>
        <begin position="1376"/>
        <end position="1400"/>
    </location>
</feature>
<dbReference type="EMBL" id="LT594588">
    <property type="protein sequence ID" value="SCQ16296.1"/>
    <property type="molecule type" value="Genomic_DNA"/>
</dbReference>
<dbReference type="VEuPathDB" id="PlasmoDB:PocGH01_07038400"/>
<protein>
    <submittedName>
        <fullName evidence="5">Uncharacterized protein</fullName>
    </submittedName>
</protein>
<feature type="compositionally biased region" description="Basic and acidic residues" evidence="3">
    <location>
        <begin position="2289"/>
        <end position="2312"/>
    </location>
</feature>
<proteinExistence type="predicted"/>
<keyword evidence="4" id="KW-1133">Transmembrane helix</keyword>
<feature type="compositionally biased region" description="Basic and acidic residues" evidence="3">
    <location>
        <begin position="2710"/>
        <end position="2756"/>
    </location>
</feature>
<feature type="transmembrane region" description="Helical" evidence="4">
    <location>
        <begin position="2174"/>
        <end position="2192"/>
    </location>
</feature>
<accession>A0A1D3U832</accession>
<feature type="region of interest" description="Disordered" evidence="3">
    <location>
        <begin position="2282"/>
        <end position="2346"/>
    </location>
</feature>
<sequence>MGNCKSYSSHFNVCKNSTNEYYENLICNFVKEDNLSFCQKAFVIYEFLKKKPDNKDEYVYYIVSNVQRKRVKNAIAYLNEDYNIDILNFLLKLFKKINNEYYNNANNLHFNSYYNYFLRENTKFANFSEQMHIIQKIYNFVRLKFILENICMHVYFELEDNSKEFYDMNNYFENKNWNNNELVKEKSSEFFQSNKNIMNMSGEKKKMMYSVKNHFKKIDNFCRNNIHCSIFDNFKMSNVISLYILNNQYKMKCILYNIFTILFFINNYYSMFSIDNNNLNKSGKKEIREHLPNESSKRKNIFNDKLKYTLEHRNVYITYLFVSLCLSFDKKIEEDVLFNTNIHINQNEVNFIQYVNEFLDICTFSQKRINKFFSQEVKEKNIYHCSLKTIKNIYINDSLINSHFICHNQYVKSIINIGNSNYLINNKMILFFFVLFENSDYVFSRASSIKSNMDNDNDNFIFQINNNLFRRGNLMNEEKLTLRKKLWQKFLPSKNYTQNYSNCNEDENKSDIRETHSVNSDFKKMDYMEFDLNSVGFFRIDLYNLTSECKKNIHENVDNYIKLYDIKKYNNNYIYVKKKIENKMDYQLVETMKNNSIHIINVLKTMRNKEICFISPVSDYDDVFDKAKKEKKINVSSTYMKLRSNANSTKSKSTVKSFKKEREENISFITKNCVHSVNSESKNYIIEENNSIKLKEPVVCKKNVFQLKAENKLKKPFFIGIHDIFVPFEMEKLILKSTNFTTTDEEIIRKQKINLCKEAHKHTRVNTSTDADDALRGKEKRGEGKNEQTIIEREMGRVEAELKKDKRIPHRESEGESEGESESYHKLEGESKSDYTHEGGVNWKGEQEKAFRESSRVGKNPYTLNCNKTFERRNMCERTGEMINGNNHAHNTEHLETVLSKFHRKIKHNDDLQINSSKHSEEVSHVNRKLLQHVEEVVNYSNVEREKEKKRGDSRRGKEEGKKNDRQREPHKNQEEKEENNLNIEKRGIEICDEEIHQKDSDDTLKVLIQHKPIGEMCFFVNNIYININFNMFKIHDGRKKLLFSTYTNSEEVDIKDNVEDVNAEKVNYKITLNKNESFKYVIDLLFLHLNYNRLYFVFIPRRLIHSNNSKSENNLFLNLMCCNCDIVIENLCIMPSDSSRNSLVNTHIPIYFEKINFIKLVLFLLMDLIKVHNKIKKVQHYFESKCKEFMKTFYDYISTKLKKINYDFGKQKKPRKILSITNDLLKKASTKKSDQQSLLSNDLNVSSSVKRYSNVSEKYISTKEDNNADKKSLIINMSSTLNSEICTNNMNNTNNIHMNNNNNEEEEPTNTFNNYYLNKLNSENPLDIGYKYKNIYIKIIDLKLYEFITDYINYIKQNNSCYYLCPYIFVHNFRGLYFLFIPVCNNFYLNFYLFFFHFLNCSDFFNFKRCFSRCINDEDVSKMNFNPSSNNNFLYINNIINILSIHKNNKLYVRYNSLFKEIQNSNNDYHYYKWKRNKIVIDIRSSFSSPHFIRTKSFINFIENTNLHINLKKLYLNKDYMFSLKLDKKTKPPNENCSNVNDIVFMFNYHFNIYTYFYDEKKGGSNKELFRHSRYIIMPHFKDIYVNRNDLHTYLKTLEDASTTDTFSDKTFFNEDHKTTCGTYDKIRDSSNMNNDNDGDAGTGNKNVSKEEHMKNCKYSFIHNLYENYGDIFINYFYILLNKLMVEVVNEMKLNNFLSIKNFFQVLKKYEVDFDIYFWVLYDNYINVYKKYCAHAELVKFFNNNNRNETYDFDYLKKIKYNYCNKKKFYIRRILIFSVCILLSFICKSILDFFVTNLNCSYEDVFSTICFFFFSNSKQRKANDYLYLNLLKSIYFNLFLSLSFVLQYIPLTVQYLNLFKIIRKVKKYKIILAICLNYICGINLPFYIFYELQYMPLSLLNDFFSFDKEILNLCTNSYELSNSININDFEENYYDEADFKMSEKDHIEWINENFNSYNISKDSLHFFKNKKMNKSIYKRFHSKAEKNKNLNLIRLMIKLHFNSSLNVFTFYNFKNASYNILSYFTNSGLQHFKSNNNNGDFFQLIFLHFVNFVSLFGNKGMYEISENENSKNSLSCLNHEMKNAENLTTTEMLSKHFVEKTSDDCDKTSENLKEADVLLKYCNLFNLSTDLLFSSQHQLMEKSIFHVLLNIIETHYSHLLSILPIFIKENFKLLTYDLKIYLINIFFYIFIRTDKYKIQNVNNKKKNRIKKFVKISKNNFTKQKDNGEFQFNNKKDDILNNTHSENFFMNSYDYSTNNYFEMIKKGGKCFLNDHGINDDTDEANEDSCEFRQDVTKSDSETECESENKTEIEYEAETQTETETDVEGGSNRNAKEEMTSENGKKQPRNFREKIKIILLDNDYNFYLIEFFFKIVLRIIPFFKLKNKNANAIKSTIIYNVKIILSSLKSFKNVILSMKNNFYVFIYYFFIKGYISLILLNVHRALKHFKKVFVLIVFFFGNPINSLNSHPFLIYVTYILYVLTLLSKLNLVNFYEHIAKKEKREINDDGQQKTCKHYSNNVGDNNSNINNDNSSKCDEAERGQEMKSNTFFSEDKSCTNNVWLKQKYEVLMHLEIIRTIKRKYVKFNNNIYLVPLNYFFINMKKLFKKYLEEKRFQKFGDVDDNDVLYKNLKKKNKTNEMKKEKNYDNSTGKEININDKLEDKNLLINMNNNFVALYPTSKNVYVPKVYLKGDIDKSFISSADFEKKANSHESKFSIEMKNRNSKEADEVKYEHGEEEQKQAEQREQKEPQSERERQRKKKTHTFINSKTSLSCFVEDQADTTKDKYTKLLYGRVDKKDLSNLLLYNIIYINKMNRKLNNCKFVCFNFKYYNYKKIISDYNKYYKIILETFKRKLCENYYAYTFGNNENGSLAIGRPSYLKLSPTIGSIGDEKNKKSIKKGTDFWFTNNLQLIPIKIKKVCMNEGMISIIDKKHNLYIGGENILVETRNELYVKDKNVNLRGKENKKTNDNSIKRNEKIEIDKFFTNLRLKEIKKQENNFINYNSSSGDSDNLLFGNSPTYEEPMNFLKPFLQCEKLIEFYKNAEDKNKVMCNCTSCASLNIITHNFSSCESDVYSSFDSDDSNITYVKVTNIDEINKNMNINMMLNSNKDKSFYVKKKNYSLKKISIDDFNIFNSILYSSSYANQYLAYVLPDQKSSMKSAKKYFKQISNEFYRERLSSKLKCQSKENIDEEKRNSDQYKYSKVKHLHEEQKKNSKGSCKKNSLSTKGKNERTLLDNNLNNNKFIYNFIHDIKTRIKFIDIYNGADFVISINNFGHVYAWGNNKYGCLGTGDDINRYAPTLINPGHFFLYDFEKLQIHTNYKTEIKIKGSEKINSRLCENILYNSLIIETIKKNIYNKNKNPQNVSKETTQKCNEIDGKFINSSNFPNPSKHKDEDFFTLKTNNIYTSEHMFNFENLEIKNVVISVHKIYVPISSIFCGNNHVCAYSNGSIFMWGEQKLGQTSIPFQNIYFDCFNKCEFSDSDSNTNYKKKKKEKRDSRKNKISELLSTSSSSPSSESYYFNVIDKKKIENIKNKFNKNKFSFCKKKFIFNVENAIQNSFSITNNNILLNNRKLKLCTNLNSMNNIKKKKNNNNLVLVPIQVCLFNLSYRVKRNENNLDDKLAHIDSIETRDNNMQNQMNLSYNLHNFHGNDYNDGDKDDINRSSQKKKMEAENTNLQEKNKYIRIFDYLETFIKAEVVNIYMSLFRNDINIYTNIPNNSNINPYIYGMNFYDYNFYDEKYTNVQDYYDISRKKREFTDSNNTNLYFSSENYYNAPQDITNKLNEEKHSEEKENDMSNSQKNIDLLNIDDPNKFVKIMKEDEVINPKIYEYIEKEETVCINIKLIVFLFLFIKKKYMTIFMNNILMVTNISCGEANTVITCFKKSIYDKYYQYIMKNITCSDNYKHMENEKMKSKVNESILENYFSSVTEASDFIYRNDIYDIKNYTSTIVNWGDKSFDEFKLMNSTYSCSDTSRLYRMIEEILAHYMCIYVCGRDTNNNLCLNNINQSVYTFTRITNNFFYYNFNNFLYLYKYNYYLYYIHKNNVHINHNNDITYIQNNPLTSFKNIFNTFTTKENSANVTNHKTQGTSPNQFIIIKKIVCSNIVTCLLDTCNNIYIAGDLKHYFPNYFRHIAYGSSPFVRINLNNRKTIKNISISQNNIFLIYDDHSIKILGYNDYIDFFTHNHPIFFTNKHNQKLAYSMLTIRNSDFLVKEVQTGNNCAVFVMKKKKGKKNPKK</sequence>
<evidence type="ECO:0000313" key="5">
    <source>
        <dbReference type="EMBL" id="SCQ16296.1"/>
    </source>
</evidence>
<feature type="transmembrane region" description="Helical" evidence="4">
    <location>
        <begin position="1835"/>
        <end position="1859"/>
    </location>
</feature>
<feature type="transmembrane region" description="Helical" evidence="4">
    <location>
        <begin position="2583"/>
        <end position="2600"/>
    </location>
</feature>
<dbReference type="InterPro" id="IPR051625">
    <property type="entry name" value="Signaling_Regulatory_Domain"/>
</dbReference>
<feature type="transmembrane region" description="Helical" evidence="4">
    <location>
        <begin position="254"/>
        <end position="272"/>
    </location>
</feature>